<dbReference type="AlphaFoldDB" id="A0AA48K836"/>
<reference evidence="4" key="1">
    <citation type="journal article" date="2023" name="Int. J. Syst. Evol. Microbiol.">
        <title>Mesoterricola silvestris gen. nov., sp. nov., Mesoterricola sediminis sp. nov., Geothrix oryzae sp. nov., Geothrix edaphica sp. nov., Geothrix rubra sp. nov., and Geothrix limicola sp. nov., six novel members of Acidobacteriota isolated from soils.</title>
        <authorList>
            <person name="Itoh H."/>
            <person name="Sugisawa Y."/>
            <person name="Mise K."/>
            <person name="Xu Z."/>
            <person name="Kuniyasu M."/>
            <person name="Ushijima N."/>
            <person name="Kawano K."/>
            <person name="Kobayashi E."/>
            <person name="Shiratori Y."/>
            <person name="Masuda Y."/>
            <person name="Senoo K."/>
        </authorList>
    </citation>
    <scope>NUCLEOTIDE SEQUENCE [LARGE SCALE GENOMIC DNA]</scope>
    <source>
        <strain evidence="4">W79</strain>
    </source>
</reference>
<feature type="transmembrane region" description="Helical" evidence="1">
    <location>
        <begin position="46"/>
        <end position="67"/>
    </location>
</feature>
<evidence type="ECO:0000313" key="3">
    <source>
        <dbReference type="EMBL" id="BDU72544.1"/>
    </source>
</evidence>
<name>A0AA48K836_9BACT</name>
<organism evidence="3 4">
    <name type="scientific">Mesoterricola silvestris</name>
    <dbReference type="NCBI Taxonomy" id="2927979"/>
    <lineage>
        <taxon>Bacteria</taxon>
        <taxon>Pseudomonadati</taxon>
        <taxon>Acidobacteriota</taxon>
        <taxon>Holophagae</taxon>
        <taxon>Holophagales</taxon>
        <taxon>Holophagaceae</taxon>
        <taxon>Mesoterricola</taxon>
    </lineage>
</organism>
<dbReference type="InterPro" id="IPR050640">
    <property type="entry name" value="Bact_2-comp_sensor_kinase"/>
</dbReference>
<dbReference type="SUPFAM" id="SSF55874">
    <property type="entry name" value="ATPase domain of HSP90 chaperone/DNA topoisomerase II/histidine kinase"/>
    <property type="match status" value="1"/>
</dbReference>
<keyword evidence="3" id="KW-0808">Transferase</keyword>
<dbReference type="EMBL" id="AP027080">
    <property type="protein sequence ID" value="BDU72544.1"/>
    <property type="molecule type" value="Genomic_DNA"/>
</dbReference>
<dbReference type="Pfam" id="PF06580">
    <property type="entry name" value="His_kinase"/>
    <property type="match status" value="1"/>
</dbReference>
<dbReference type="KEGG" id="msil:METEAL_17180"/>
<dbReference type="InterPro" id="IPR010559">
    <property type="entry name" value="Sig_transdc_His_kin_internal"/>
</dbReference>
<dbReference type="Gene3D" id="3.30.565.10">
    <property type="entry name" value="Histidine kinase-like ATPase, C-terminal domain"/>
    <property type="match status" value="1"/>
</dbReference>
<dbReference type="InterPro" id="IPR036890">
    <property type="entry name" value="HATPase_C_sf"/>
</dbReference>
<feature type="domain" description="Signal transduction histidine kinase internal region" evidence="2">
    <location>
        <begin position="164"/>
        <end position="235"/>
    </location>
</feature>
<dbReference type="RefSeq" id="WP_316415457.1">
    <property type="nucleotide sequence ID" value="NZ_AP027080.1"/>
</dbReference>
<dbReference type="GO" id="GO:0000155">
    <property type="term" value="F:phosphorelay sensor kinase activity"/>
    <property type="evidence" value="ECO:0007669"/>
    <property type="project" value="InterPro"/>
</dbReference>
<dbReference type="PANTHER" id="PTHR34220:SF7">
    <property type="entry name" value="SENSOR HISTIDINE KINASE YPDA"/>
    <property type="match status" value="1"/>
</dbReference>
<evidence type="ECO:0000313" key="4">
    <source>
        <dbReference type="Proteomes" id="UP001238179"/>
    </source>
</evidence>
<feature type="transmembrane region" description="Helical" evidence="1">
    <location>
        <begin position="120"/>
        <end position="145"/>
    </location>
</feature>
<protein>
    <submittedName>
        <fullName evidence="3">Histidine kinase</fullName>
    </submittedName>
</protein>
<keyword evidence="1" id="KW-0812">Transmembrane</keyword>
<dbReference type="PANTHER" id="PTHR34220">
    <property type="entry name" value="SENSOR HISTIDINE KINASE YPDA"/>
    <property type="match status" value="1"/>
</dbReference>
<dbReference type="GO" id="GO:0016020">
    <property type="term" value="C:membrane"/>
    <property type="evidence" value="ECO:0007669"/>
    <property type="project" value="InterPro"/>
</dbReference>
<proteinExistence type="predicted"/>
<keyword evidence="4" id="KW-1185">Reference proteome</keyword>
<keyword evidence="3" id="KW-0418">Kinase</keyword>
<keyword evidence="1" id="KW-0472">Membrane</keyword>
<gene>
    <name evidence="3" type="primary">algZ_2</name>
    <name evidence="3" type="ORF">METEAL_17180</name>
</gene>
<dbReference type="Proteomes" id="UP001238179">
    <property type="component" value="Chromosome"/>
</dbReference>
<evidence type="ECO:0000259" key="2">
    <source>
        <dbReference type="Pfam" id="PF06580"/>
    </source>
</evidence>
<feature type="transmembrane region" description="Helical" evidence="1">
    <location>
        <begin position="87"/>
        <end position="108"/>
    </location>
</feature>
<evidence type="ECO:0000256" key="1">
    <source>
        <dbReference type="SAM" id="Phobius"/>
    </source>
</evidence>
<sequence length="353" mass="39181">MTLPEILALSRVQGRRPWTWAIVLALGLTNFLSDTLVPHAGPPRPLWYYGLYFLAVLTSNGCGIWVGPWPWQWTGRPGDYPPLLRGLGQALLFGTACFIPVLLLRMGVHALVRPGSLSYGLYLLRSFAVTFITMSCLMGFGVVAFQKEDAAREEAEQKAQAARWMLLRGQMNPRFFLEAMDRLVDLIRLDPAAAERASMRLSGLFRRIMDHGRSHLVSLASERALVERYLELEGLWLGTAPRVAWEWDPELDEVLVPPFLMQPLVENAIKHALALPPAGGELRISGQLQGGRVALQVENPVAAPVPPQAPSRGLDDLEARLRLAFGEEGAFRLVHTPALTRAELTFPVLQEAL</sequence>
<keyword evidence="1" id="KW-1133">Transmembrane helix</keyword>
<accession>A0AA48K836</accession>
<feature type="transmembrane region" description="Helical" evidence="1">
    <location>
        <begin position="18"/>
        <end position="37"/>
    </location>
</feature>